<reference evidence="2" key="1">
    <citation type="submission" date="2017-01" db="EMBL/GenBank/DDBJ databases">
        <authorList>
            <person name="Varghese N."/>
            <person name="Submissions S."/>
        </authorList>
    </citation>
    <scope>NUCLEOTIDE SEQUENCE [LARGE SCALE GENOMIC DNA]</scope>
    <source>
        <strain evidence="2">DSM 46698</strain>
    </source>
</reference>
<organism evidence="1 2">
    <name type="scientific">Belliella pelovolcani</name>
    <dbReference type="NCBI Taxonomy" id="529505"/>
    <lineage>
        <taxon>Bacteria</taxon>
        <taxon>Pseudomonadati</taxon>
        <taxon>Bacteroidota</taxon>
        <taxon>Cytophagia</taxon>
        <taxon>Cytophagales</taxon>
        <taxon>Cyclobacteriaceae</taxon>
        <taxon>Belliella</taxon>
    </lineage>
</organism>
<sequence length="57" mass="6221">MKNKQTSLLLALAKKLKKETSTKELAIKSLSSAGIVTKNGKLTKSFPNLNRVFSVSE</sequence>
<dbReference type="AlphaFoldDB" id="A0A1N7PML3"/>
<name>A0A1N7PML3_9BACT</name>
<evidence type="ECO:0000313" key="1">
    <source>
        <dbReference type="EMBL" id="SIT11770.1"/>
    </source>
</evidence>
<dbReference type="EMBL" id="FTOP01000018">
    <property type="protein sequence ID" value="SIT11770.1"/>
    <property type="molecule type" value="Genomic_DNA"/>
</dbReference>
<keyword evidence="2" id="KW-1185">Reference proteome</keyword>
<dbReference type="STRING" id="529505.SAMN05421761_11811"/>
<protein>
    <submittedName>
        <fullName evidence="1">Uncharacterized protein</fullName>
    </submittedName>
</protein>
<accession>A0A1N7PML3</accession>
<proteinExistence type="predicted"/>
<evidence type="ECO:0000313" key="2">
    <source>
        <dbReference type="Proteomes" id="UP000186026"/>
    </source>
</evidence>
<dbReference type="Proteomes" id="UP000186026">
    <property type="component" value="Unassembled WGS sequence"/>
</dbReference>
<dbReference type="RefSeq" id="WP_175606683.1">
    <property type="nucleotide sequence ID" value="NZ_FTOP01000018.1"/>
</dbReference>
<gene>
    <name evidence="1" type="ORF">SAMN05421761_11811</name>
</gene>